<dbReference type="InterPro" id="IPR000917">
    <property type="entry name" value="Sulfatase_N"/>
</dbReference>
<reference evidence="9" key="1">
    <citation type="submission" date="2015-08" db="EMBL/GenBank/DDBJ databases">
        <title>Candidatus Bacteriodes Periocalifornicus.</title>
        <authorList>
            <person name="McLean J.S."/>
            <person name="Kelley S."/>
        </authorList>
    </citation>
    <scope>NUCLEOTIDE SEQUENCE [LARGE SCALE GENOMIC DNA]</scope>
    <source>
        <strain evidence="9">12B</strain>
    </source>
</reference>
<keyword evidence="4 7" id="KW-0812">Transmembrane</keyword>
<dbReference type="InterPro" id="IPR040423">
    <property type="entry name" value="PEA_transferase"/>
</dbReference>
<name>A0A0Q4AX35_9BACT</name>
<dbReference type="EMBL" id="LIIK01000037">
    <property type="protein sequence ID" value="KQM08462.1"/>
    <property type="molecule type" value="Genomic_DNA"/>
</dbReference>
<comment type="caution">
    <text evidence="9">The sequence shown here is derived from an EMBL/GenBank/DDBJ whole genome shotgun (WGS) entry which is preliminary data.</text>
</comment>
<feature type="transmembrane region" description="Helical" evidence="7">
    <location>
        <begin position="168"/>
        <end position="187"/>
    </location>
</feature>
<organism evidence="9 10">
    <name type="scientific">Candidatus [Bacteroides] periocalifornicus</name>
    <dbReference type="NCBI Taxonomy" id="1702214"/>
    <lineage>
        <taxon>Bacteria</taxon>
        <taxon>Pseudomonadati</taxon>
        <taxon>Bacteroidota</taxon>
    </lineage>
</organism>
<gene>
    <name evidence="9" type="ORF">AL399_07240</name>
</gene>
<evidence type="ECO:0000256" key="6">
    <source>
        <dbReference type="ARBA" id="ARBA00023136"/>
    </source>
</evidence>
<feature type="transmembrane region" description="Helical" evidence="7">
    <location>
        <begin position="86"/>
        <end position="107"/>
    </location>
</feature>
<feature type="transmembrane region" description="Helical" evidence="7">
    <location>
        <begin position="64"/>
        <end position="81"/>
    </location>
</feature>
<keyword evidence="3" id="KW-0808">Transferase</keyword>
<evidence type="ECO:0000313" key="9">
    <source>
        <dbReference type="EMBL" id="KQM08462.1"/>
    </source>
</evidence>
<dbReference type="GO" id="GO:0016776">
    <property type="term" value="F:phosphotransferase activity, phosphate group as acceptor"/>
    <property type="evidence" value="ECO:0007669"/>
    <property type="project" value="TreeGrafter"/>
</dbReference>
<evidence type="ECO:0000256" key="3">
    <source>
        <dbReference type="ARBA" id="ARBA00022679"/>
    </source>
</evidence>
<dbReference type="AlphaFoldDB" id="A0A0Q4AX35"/>
<evidence type="ECO:0000256" key="4">
    <source>
        <dbReference type="ARBA" id="ARBA00022692"/>
    </source>
</evidence>
<evidence type="ECO:0000256" key="5">
    <source>
        <dbReference type="ARBA" id="ARBA00022989"/>
    </source>
</evidence>
<feature type="transmembrane region" description="Helical" evidence="7">
    <location>
        <begin position="32"/>
        <end position="52"/>
    </location>
</feature>
<dbReference type="GO" id="GO:0009244">
    <property type="term" value="P:lipopolysaccharide core region biosynthetic process"/>
    <property type="evidence" value="ECO:0007669"/>
    <property type="project" value="TreeGrafter"/>
</dbReference>
<dbReference type="InterPro" id="IPR058130">
    <property type="entry name" value="PEA_transf_C"/>
</dbReference>
<keyword evidence="5 7" id="KW-1133">Transmembrane helix</keyword>
<evidence type="ECO:0000313" key="10">
    <source>
        <dbReference type="Proteomes" id="UP000054172"/>
    </source>
</evidence>
<proteinExistence type="predicted"/>
<keyword evidence="10" id="KW-1185">Reference proteome</keyword>
<dbReference type="Proteomes" id="UP000054172">
    <property type="component" value="Unassembled WGS sequence"/>
</dbReference>
<accession>A0A0Q4AX35</accession>
<keyword evidence="2" id="KW-1003">Cell membrane</keyword>
<evidence type="ECO:0000256" key="7">
    <source>
        <dbReference type="SAM" id="Phobius"/>
    </source>
</evidence>
<dbReference type="PANTHER" id="PTHR30443:SF0">
    <property type="entry name" value="PHOSPHOETHANOLAMINE TRANSFERASE EPTA"/>
    <property type="match status" value="1"/>
</dbReference>
<dbReference type="PANTHER" id="PTHR30443">
    <property type="entry name" value="INNER MEMBRANE PROTEIN"/>
    <property type="match status" value="1"/>
</dbReference>
<dbReference type="Gene3D" id="3.40.720.10">
    <property type="entry name" value="Alkaline Phosphatase, subunit A"/>
    <property type="match status" value="1"/>
</dbReference>
<dbReference type="InterPro" id="IPR017850">
    <property type="entry name" value="Alkaline_phosphatase_core_sf"/>
</dbReference>
<dbReference type="Pfam" id="PF00884">
    <property type="entry name" value="Sulfatase"/>
    <property type="match status" value="1"/>
</dbReference>
<feature type="transmembrane region" description="Helical" evidence="7">
    <location>
        <begin position="134"/>
        <end position="156"/>
    </location>
</feature>
<dbReference type="SUPFAM" id="SSF53649">
    <property type="entry name" value="Alkaline phosphatase-like"/>
    <property type="match status" value="1"/>
</dbReference>
<sequence>MVQFMDRLKVKMKIFLQRLVVRFEGMGEYRSGIVAFILTILICFCVIFNALVSSETDVFFGRTVARVTVGIIVVLVPLFFIRLRTWLCIIGLSLLIYPLELSSLLSIKEPLNYNVLCSIFATTAGEALGQLRAYIIPSILYVLVVLAYFILLFRFVRNRYLFHLKFRVRILILILTLGLGLCLPFLANPHLEKNVWNWDRNNSRNYLLELRDLPLALFPFDVGFFSALYVKFNMDMHRILKARGNPHLNGVHCESVGDGALLSVLVVGETSRACNWFLSGYARQNNPKLSKREGLCFFPNAYSGANATIRAVPMLLSESTPEDQNCWQRRPYLTEVMRDAGFSSIWLTVQSPDDAPWSKVALNGCDTVIYLSPIFPNPVVRDECLYPLVDSLLDTVRRNTFLVLHTYGGHFYYPDRYAAADACYLPELSRSNPTYPTPTDRDALVNSFDNTICYTDRFLDSIIGLVEATGLPAFVVYAADHGENLYDDEKHPQLLHGSAIPSHYEVHVPYFIWFSSAYRTLHPDWIEQVFLHSTMPVMTTATFHTILQLAGIHYSGQQLSKSFADSTFIPPTHRFVVNSSGGVMAAPDFP</sequence>
<feature type="domain" description="Sulfatase N-terminal" evidence="8">
    <location>
        <begin position="264"/>
        <end position="552"/>
    </location>
</feature>
<dbReference type="STRING" id="1702214.AL399_07240"/>
<evidence type="ECO:0000259" key="8">
    <source>
        <dbReference type="Pfam" id="PF00884"/>
    </source>
</evidence>
<protein>
    <recommendedName>
        <fullName evidence="8">Sulfatase N-terminal domain-containing protein</fullName>
    </recommendedName>
</protein>
<evidence type="ECO:0000256" key="1">
    <source>
        <dbReference type="ARBA" id="ARBA00004651"/>
    </source>
</evidence>
<dbReference type="CDD" id="cd16017">
    <property type="entry name" value="LptA"/>
    <property type="match status" value="1"/>
</dbReference>
<comment type="subcellular location">
    <subcellularLocation>
        <location evidence="1">Cell membrane</location>
        <topology evidence="1">Multi-pass membrane protein</topology>
    </subcellularLocation>
</comment>
<evidence type="ECO:0000256" key="2">
    <source>
        <dbReference type="ARBA" id="ARBA00022475"/>
    </source>
</evidence>
<keyword evidence="6 7" id="KW-0472">Membrane</keyword>
<dbReference type="GO" id="GO:0005886">
    <property type="term" value="C:plasma membrane"/>
    <property type="evidence" value="ECO:0007669"/>
    <property type="project" value="UniProtKB-SubCell"/>
</dbReference>
<dbReference type="PATRIC" id="fig|1702214.3.peg.1029"/>